<dbReference type="PROSITE" id="PS51410">
    <property type="entry name" value="BH4_AAA_HYDROXYL_2"/>
    <property type="match status" value="1"/>
</dbReference>
<dbReference type="PRINTS" id="PR00372">
    <property type="entry name" value="FYWHYDRXLASE"/>
</dbReference>
<evidence type="ECO:0000313" key="10">
    <source>
        <dbReference type="Proteomes" id="UP000177506"/>
    </source>
</evidence>
<dbReference type="OrthoDB" id="9780502at2"/>
<evidence type="ECO:0000259" key="8">
    <source>
        <dbReference type="PROSITE" id="PS51410"/>
    </source>
</evidence>
<dbReference type="Gene3D" id="1.10.800.10">
    <property type="entry name" value="Aromatic amino acid hydroxylase"/>
    <property type="match status" value="1"/>
</dbReference>
<evidence type="ECO:0000256" key="3">
    <source>
        <dbReference type="ARBA" id="ARBA00022723"/>
    </source>
</evidence>
<comment type="caution">
    <text evidence="9">The sequence shown here is derived from an EMBL/GenBank/DDBJ whole genome shotgun (WGS) entry which is preliminary data.</text>
</comment>
<evidence type="ECO:0000256" key="5">
    <source>
        <dbReference type="ARBA" id="ARBA00023004"/>
    </source>
</evidence>
<dbReference type="InterPro" id="IPR019774">
    <property type="entry name" value="Aromatic-AA_hydroxylase_C"/>
</dbReference>
<dbReference type="Pfam" id="PF00351">
    <property type="entry name" value="Biopterin_H"/>
    <property type="match status" value="1"/>
</dbReference>
<keyword evidence="3 7" id="KW-0479">Metal-binding</keyword>
<dbReference type="GO" id="GO:0005506">
    <property type="term" value="F:iron ion binding"/>
    <property type="evidence" value="ECO:0007669"/>
    <property type="project" value="InterPro"/>
</dbReference>
<comment type="cofactor">
    <cofactor evidence="1 7">
        <name>Fe(2+)</name>
        <dbReference type="ChEBI" id="CHEBI:29033"/>
    </cofactor>
</comment>
<evidence type="ECO:0000256" key="1">
    <source>
        <dbReference type="ARBA" id="ARBA00001954"/>
    </source>
</evidence>
<dbReference type="PROSITE" id="PS00367">
    <property type="entry name" value="BH4_AAA_HYDROXYL_1"/>
    <property type="match status" value="1"/>
</dbReference>
<sequence length="245" mass="27507">MLTQSRAPRYSPQDQLVWKVLFDRQTALLHRRAVPAFSAAVAQLGLRREAIPDLPTLSAEVFRLSGWQLVPVGQSLGPEVFFKYLAERQFPVMTRIRPMRDFDFSPEPDLFHDLFGHVPMLLDAHFAEFLHTLGQAAQALGHDDAVARRELWALYFFTAEFGLVLHDGKPHLYGAGLLSSAGEIHHCVNEATPRPAFSVETVRRTPVLGTRFQDQYFVLPSWEELADCAAELAGVLVPVPHRNAA</sequence>
<dbReference type="GO" id="GO:0004505">
    <property type="term" value="F:phenylalanine 4-monooxygenase activity"/>
    <property type="evidence" value="ECO:0007669"/>
    <property type="project" value="UniProtKB-ARBA"/>
</dbReference>
<evidence type="ECO:0000256" key="6">
    <source>
        <dbReference type="ARBA" id="ARBA00023033"/>
    </source>
</evidence>
<protein>
    <recommendedName>
        <fullName evidence="8">Biopterin-dependent aromatic amino acid hydroxylase family profile domain-containing protein</fullName>
    </recommendedName>
</protein>
<accession>A0A1G1T498</accession>
<evidence type="ECO:0000256" key="2">
    <source>
        <dbReference type="ARBA" id="ARBA00009712"/>
    </source>
</evidence>
<proteinExistence type="inferred from homology"/>
<dbReference type="RefSeq" id="WP_070745779.1">
    <property type="nucleotide sequence ID" value="NZ_MDZA01000385.1"/>
</dbReference>
<feature type="binding site" evidence="7">
    <location>
        <position position="112"/>
    </location>
    <ligand>
        <name>Fe cation</name>
        <dbReference type="ChEBI" id="CHEBI:24875"/>
    </ligand>
</feature>
<gene>
    <name evidence="9" type="ORF">BEN49_11010</name>
</gene>
<keyword evidence="6" id="KW-0503">Monooxygenase</keyword>
<evidence type="ECO:0000256" key="4">
    <source>
        <dbReference type="ARBA" id="ARBA00023002"/>
    </source>
</evidence>
<keyword evidence="5 7" id="KW-0408">Iron</keyword>
<keyword evidence="10" id="KW-1185">Reference proteome</keyword>
<feature type="binding site" evidence="7">
    <location>
        <position position="160"/>
    </location>
    <ligand>
        <name>Fe cation</name>
        <dbReference type="ChEBI" id="CHEBI:24875"/>
    </ligand>
</feature>
<name>A0A1G1T498_9BACT</name>
<comment type="similarity">
    <text evidence="2">Belongs to the biopterin-dependent aromatic amino acid hydroxylase family.</text>
</comment>
<dbReference type="InterPro" id="IPR036329">
    <property type="entry name" value="Aro-AA_hydroxylase_C_sf"/>
</dbReference>
<dbReference type="InterPro" id="IPR018301">
    <property type="entry name" value="ArAA_hydroxylase_Fe/CU_BS"/>
</dbReference>
<evidence type="ECO:0000256" key="7">
    <source>
        <dbReference type="PIRSR" id="PIRSR601273-2"/>
    </source>
</evidence>
<dbReference type="InterPro" id="IPR036951">
    <property type="entry name" value="ArAA_hydroxylase_sf"/>
</dbReference>
<evidence type="ECO:0000313" key="9">
    <source>
        <dbReference type="EMBL" id="OGX85687.1"/>
    </source>
</evidence>
<dbReference type="EMBL" id="MDZA01000385">
    <property type="protein sequence ID" value="OGX85687.1"/>
    <property type="molecule type" value="Genomic_DNA"/>
</dbReference>
<dbReference type="Proteomes" id="UP000177506">
    <property type="component" value="Unassembled WGS sequence"/>
</dbReference>
<dbReference type="PANTHER" id="PTHR11473:SF24">
    <property type="entry name" value="PHENYLALANINE-4-HYDROXYLASE"/>
    <property type="match status" value="1"/>
</dbReference>
<reference evidence="9 10" key="1">
    <citation type="submission" date="2016-08" db="EMBL/GenBank/DDBJ databases">
        <title>Hymenobacter coccineus sp. nov., Hymenobacter lapidarius sp. nov. and Hymenobacter glacialis sp. nov., isolated from Antarctic soil.</title>
        <authorList>
            <person name="Sedlacek I."/>
            <person name="Kralova S."/>
            <person name="Kyrova K."/>
            <person name="Maslanova I."/>
            <person name="Stankova E."/>
            <person name="Vrbovska V."/>
            <person name="Nemec M."/>
            <person name="Bartak M."/>
            <person name="Svec P."/>
            <person name="Busse H.-J."/>
            <person name="Pantucek R."/>
        </authorList>
    </citation>
    <scope>NUCLEOTIDE SEQUENCE [LARGE SCALE GENOMIC DNA]</scope>
    <source>
        <strain evidence="9 10">CCM 8649</strain>
    </source>
</reference>
<dbReference type="SUPFAM" id="SSF56534">
    <property type="entry name" value="Aromatic aminoacid monoxygenases, catalytic and oligomerization domains"/>
    <property type="match status" value="1"/>
</dbReference>
<keyword evidence="4" id="KW-0560">Oxidoreductase</keyword>
<feature type="binding site" evidence="7">
    <location>
        <position position="117"/>
    </location>
    <ligand>
        <name>Fe cation</name>
        <dbReference type="ChEBI" id="CHEBI:24875"/>
    </ligand>
</feature>
<dbReference type="InterPro" id="IPR001273">
    <property type="entry name" value="ArAA_hydroxylase"/>
</dbReference>
<dbReference type="AlphaFoldDB" id="A0A1G1T498"/>
<feature type="domain" description="Biopterin-dependent aromatic amino acid hydroxylase family profile" evidence="8">
    <location>
        <begin position="1"/>
        <end position="245"/>
    </location>
</feature>
<organism evidence="9 10">
    <name type="scientific">Hymenobacter coccineus</name>
    <dbReference type="NCBI Taxonomy" id="1908235"/>
    <lineage>
        <taxon>Bacteria</taxon>
        <taxon>Pseudomonadati</taxon>
        <taxon>Bacteroidota</taxon>
        <taxon>Cytophagia</taxon>
        <taxon>Cytophagales</taxon>
        <taxon>Hymenobacteraceae</taxon>
        <taxon>Hymenobacter</taxon>
    </lineage>
</organism>
<dbReference type="PANTHER" id="PTHR11473">
    <property type="entry name" value="AROMATIC AMINO ACID HYDROXYLASE"/>
    <property type="match status" value="1"/>
</dbReference>